<dbReference type="EMBL" id="BAEN01000035">
    <property type="protein sequence ID" value="GAC14238.1"/>
    <property type="molecule type" value="Genomic_DNA"/>
</dbReference>
<dbReference type="OrthoDB" id="5886447at2"/>
<accession>K6YC60</accession>
<dbReference type="AlphaFoldDB" id="K6YC60"/>
<dbReference type="Pfam" id="PF08238">
    <property type="entry name" value="Sel1"/>
    <property type="match status" value="5"/>
</dbReference>
<comment type="caution">
    <text evidence="1">The sequence shown here is derived from an EMBL/GenBank/DDBJ whole genome shotgun (WGS) entry which is preliminary data.</text>
</comment>
<reference evidence="1 2" key="1">
    <citation type="journal article" date="2017" name="Antonie Van Leeuwenhoek">
        <title>Rhizobium rhizosphaerae sp. nov., a novel species isolated from rice rhizosphere.</title>
        <authorList>
            <person name="Zhao J.J."/>
            <person name="Zhang J."/>
            <person name="Zhang R.J."/>
            <person name="Zhang C.W."/>
            <person name="Yin H.Q."/>
            <person name="Zhang X.X."/>
        </authorList>
    </citation>
    <scope>NUCLEOTIDE SEQUENCE [LARGE SCALE GENOMIC DNA]</scope>
    <source>
        <strain evidence="1 2">E3</strain>
    </source>
</reference>
<name>K6YC60_9ALTE</name>
<dbReference type="Gene3D" id="1.25.40.10">
    <property type="entry name" value="Tetratricopeptide repeat domain"/>
    <property type="match status" value="2"/>
</dbReference>
<evidence type="ECO:0000313" key="1">
    <source>
        <dbReference type="EMBL" id="GAC14238.1"/>
    </source>
</evidence>
<dbReference type="SMART" id="SM00671">
    <property type="entry name" value="SEL1"/>
    <property type="match status" value="5"/>
</dbReference>
<dbReference type="PANTHER" id="PTHR11102">
    <property type="entry name" value="SEL-1-LIKE PROTEIN"/>
    <property type="match status" value="1"/>
</dbReference>
<dbReference type="Proteomes" id="UP000006334">
    <property type="component" value="Unassembled WGS sequence"/>
</dbReference>
<evidence type="ECO:0000313" key="2">
    <source>
        <dbReference type="Proteomes" id="UP000006334"/>
    </source>
</evidence>
<proteinExistence type="predicted"/>
<sequence>MKAAYKSKATFRSILWGIALIPIMLFHNISEAKYQVDANLLESIKWYTGETGKVDDSKAKTLLEKAASTHDPLAIMWIARVYSTGRMGFPADKDKAKEIAAKVITDVEQLAQQQVAEANFLMGTAYAEGLGKTKNDEEAVIWYRRAAIEGHVLAQHNLGNVYASGTGVQQNDELAVNWWRQAAEQGDAIPQYQLGVMYEKGKGVSKDLKTSIDWYQKAADRGNAKAKSALQRLGAFALKRK</sequence>
<dbReference type="PANTHER" id="PTHR11102:SF160">
    <property type="entry name" value="ERAD-ASSOCIATED E3 UBIQUITIN-PROTEIN LIGASE COMPONENT HRD3"/>
    <property type="match status" value="1"/>
</dbReference>
<dbReference type="SUPFAM" id="SSF81901">
    <property type="entry name" value="HCP-like"/>
    <property type="match status" value="2"/>
</dbReference>
<keyword evidence="2" id="KW-1185">Reference proteome</keyword>
<protein>
    <recommendedName>
        <fullName evidence="3">Sel1 repeat family protein</fullName>
    </recommendedName>
</protein>
<dbReference type="InterPro" id="IPR050767">
    <property type="entry name" value="Sel1_AlgK"/>
</dbReference>
<dbReference type="RefSeq" id="WP_008844054.1">
    <property type="nucleotide sequence ID" value="NZ_BAEN01000035.1"/>
</dbReference>
<dbReference type="eggNOG" id="COG0790">
    <property type="taxonomic scope" value="Bacteria"/>
</dbReference>
<gene>
    <name evidence="1" type="ORF">GLIP_1604</name>
</gene>
<evidence type="ECO:0008006" key="3">
    <source>
        <dbReference type="Google" id="ProtNLM"/>
    </source>
</evidence>
<dbReference type="STRING" id="1127673.GLIP_1604"/>
<dbReference type="InterPro" id="IPR006597">
    <property type="entry name" value="Sel1-like"/>
</dbReference>
<organism evidence="1 2">
    <name type="scientific">Aliiglaciecola lipolytica E3</name>
    <dbReference type="NCBI Taxonomy" id="1127673"/>
    <lineage>
        <taxon>Bacteria</taxon>
        <taxon>Pseudomonadati</taxon>
        <taxon>Pseudomonadota</taxon>
        <taxon>Gammaproteobacteria</taxon>
        <taxon>Alteromonadales</taxon>
        <taxon>Alteromonadaceae</taxon>
        <taxon>Aliiglaciecola</taxon>
    </lineage>
</organism>
<dbReference type="InterPro" id="IPR011990">
    <property type="entry name" value="TPR-like_helical_dom_sf"/>
</dbReference>